<dbReference type="PANTHER" id="PTHR44757">
    <property type="entry name" value="DIGUANYLATE CYCLASE DGCP"/>
    <property type="match status" value="1"/>
</dbReference>
<gene>
    <name evidence="5" type="ORF">J2X05_003216</name>
</gene>
<dbReference type="InterPro" id="IPR000160">
    <property type="entry name" value="GGDEF_dom"/>
</dbReference>
<keyword evidence="2" id="KW-0812">Transmembrane</keyword>
<feature type="transmembrane region" description="Helical" evidence="2">
    <location>
        <begin position="92"/>
        <end position="116"/>
    </location>
</feature>
<evidence type="ECO:0000313" key="5">
    <source>
        <dbReference type="EMBL" id="MDR7091181.1"/>
    </source>
</evidence>
<dbReference type="SUPFAM" id="SSF55073">
    <property type="entry name" value="Nucleotide cyclase"/>
    <property type="match status" value="1"/>
</dbReference>
<keyword evidence="1" id="KW-0175">Coiled coil</keyword>
<dbReference type="EMBL" id="JAVDVX010000006">
    <property type="protein sequence ID" value="MDR7091181.1"/>
    <property type="molecule type" value="Genomic_DNA"/>
</dbReference>
<feature type="transmembrane region" description="Helical" evidence="2">
    <location>
        <begin position="151"/>
        <end position="167"/>
    </location>
</feature>
<dbReference type="PROSITE" id="PS50887">
    <property type="entry name" value="GGDEF"/>
    <property type="match status" value="1"/>
</dbReference>
<feature type="transmembrane region" description="Helical" evidence="2">
    <location>
        <begin position="31"/>
        <end position="49"/>
    </location>
</feature>
<dbReference type="Pfam" id="PF00990">
    <property type="entry name" value="GGDEF"/>
    <property type="match status" value="1"/>
</dbReference>
<dbReference type="NCBIfam" id="TIGR00254">
    <property type="entry name" value="GGDEF"/>
    <property type="match status" value="1"/>
</dbReference>
<dbReference type="SMART" id="SM00267">
    <property type="entry name" value="GGDEF"/>
    <property type="match status" value="1"/>
</dbReference>
<dbReference type="Gene3D" id="3.20.20.450">
    <property type="entry name" value="EAL domain"/>
    <property type="match status" value="1"/>
</dbReference>
<dbReference type="SMART" id="SM00052">
    <property type="entry name" value="EAL"/>
    <property type="match status" value="1"/>
</dbReference>
<keyword evidence="2" id="KW-0472">Membrane</keyword>
<dbReference type="CDD" id="cd01948">
    <property type="entry name" value="EAL"/>
    <property type="match status" value="1"/>
</dbReference>
<organism evidence="5 6">
    <name type="scientific">Cellvibrio fibrivorans</name>
    <dbReference type="NCBI Taxonomy" id="126350"/>
    <lineage>
        <taxon>Bacteria</taxon>
        <taxon>Pseudomonadati</taxon>
        <taxon>Pseudomonadota</taxon>
        <taxon>Gammaproteobacteria</taxon>
        <taxon>Cellvibrionales</taxon>
        <taxon>Cellvibrionaceae</taxon>
        <taxon>Cellvibrio</taxon>
    </lineage>
</organism>
<evidence type="ECO:0000259" key="3">
    <source>
        <dbReference type="PROSITE" id="PS50883"/>
    </source>
</evidence>
<evidence type="ECO:0000313" key="6">
    <source>
        <dbReference type="Proteomes" id="UP001253595"/>
    </source>
</evidence>
<dbReference type="PANTHER" id="PTHR44757:SF2">
    <property type="entry name" value="BIOFILM ARCHITECTURE MAINTENANCE PROTEIN MBAA"/>
    <property type="match status" value="1"/>
</dbReference>
<evidence type="ECO:0000256" key="1">
    <source>
        <dbReference type="SAM" id="Coils"/>
    </source>
</evidence>
<reference evidence="5 6" key="1">
    <citation type="submission" date="2023-07" db="EMBL/GenBank/DDBJ databases">
        <title>Sorghum-associated microbial communities from plants grown in Nebraska, USA.</title>
        <authorList>
            <person name="Schachtman D."/>
        </authorList>
    </citation>
    <scope>NUCLEOTIDE SEQUENCE [LARGE SCALE GENOMIC DNA]</scope>
    <source>
        <strain evidence="5 6">BE190</strain>
    </source>
</reference>
<accession>A0ABU1V153</accession>
<dbReference type="InterPro" id="IPR043128">
    <property type="entry name" value="Rev_trsase/Diguanyl_cyclase"/>
</dbReference>
<feature type="domain" description="GGDEF" evidence="4">
    <location>
        <begin position="287"/>
        <end position="417"/>
    </location>
</feature>
<feature type="coiled-coil region" evidence="1">
    <location>
        <begin position="211"/>
        <end position="238"/>
    </location>
</feature>
<dbReference type="Gene3D" id="3.30.70.270">
    <property type="match status" value="1"/>
</dbReference>
<feature type="domain" description="EAL" evidence="3">
    <location>
        <begin position="426"/>
        <end position="674"/>
    </location>
</feature>
<dbReference type="InterPro" id="IPR035919">
    <property type="entry name" value="EAL_sf"/>
</dbReference>
<feature type="transmembrane region" description="Helical" evidence="2">
    <location>
        <begin position="61"/>
        <end position="80"/>
    </location>
</feature>
<dbReference type="CDD" id="cd01949">
    <property type="entry name" value="GGDEF"/>
    <property type="match status" value="1"/>
</dbReference>
<keyword evidence="6" id="KW-1185">Reference proteome</keyword>
<dbReference type="RefSeq" id="WP_310074182.1">
    <property type="nucleotide sequence ID" value="NZ_JAVDVX010000006.1"/>
</dbReference>
<proteinExistence type="predicted"/>
<dbReference type="PROSITE" id="PS50883">
    <property type="entry name" value="EAL"/>
    <property type="match status" value="1"/>
</dbReference>
<dbReference type="Proteomes" id="UP001253595">
    <property type="component" value="Unassembled WGS sequence"/>
</dbReference>
<evidence type="ECO:0000256" key="2">
    <source>
        <dbReference type="SAM" id="Phobius"/>
    </source>
</evidence>
<dbReference type="InterPro" id="IPR001633">
    <property type="entry name" value="EAL_dom"/>
</dbReference>
<dbReference type="SUPFAM" id="SSF141868">
    <property type="entry name" value="EAL domain-like"/>
    <property type="match status" value="1"/>
</dbReference>
<feature type="transmembrane region" description="Helical" evidence="2">
    <location>
        <begin position="122"/>
        <end position="144"/>
    </location>
</feature>
<comment type="caution">
    <text evidence="5">The sequence shown here is derived from an EMBL/GenBank/DDBJ whole genome shotgun (WGS) entry which is preliminary data.</text>
</comment>
<protein>
    <submittedName>
        <fullName evidence="5">Diguanylate cyclase (GGDEF)-like protein</fullName>
    </submittedName>
</protein>
<name>A0ABU1V153_9GAMM</name>
<keyword evidence="2" id="KW-1133">Transmembrane helix</keyword>
<dbReference type="Pfam" id="PF00563">
    <property type="entry name" value="EAL"/>
    <property type="match status" value="1"/>
</dbReference>
<dbReference type="InterPro" id="IPR029787">
    <property type="entry name" value="Nucleotide_cyclase"/>
</dbReference>
<evidence type="ECO:0000259" key="4">
    <source>
        <dbReference type="PROSITE" id="PS50887"/>
    </source>
</evidence>
<dbReference type="InterPro" id="IPR052155">
    <property type="entry name" value="Biofilm_reg_signaling"/>
</dbReference>
<sequence length="678" mass="74187">MARNSLATMQGMVEVEQQLQCEKAIAMYRQLPNVLIFTFVASSALALYFQEAASQSSLLLWWGSMQLVSLLRLGGLWWWHQSLRQQHQNYTQMIRLFMLGALVSGGVWASFSVAYFNDAPAAQRLVIALVMATIAAGSINVLMLVPWVGRLFMALLIGPLVVLFATTGAMDDLVVAGLSLALFIGLSGFARVSRDSALHLFAAARDKDRSIAIALSQRDELARAKDDLELRLAEQIETLQFEIALKERYAQELARVASSDPLTGLLNRSSFERELRQQIEMARANNSCLGVLAIEVLRFDVIELQGAVVSEQILLVLADRLKGAMPRGSLIARWGGSEFAVTMSTQGRKWVHEAALLRGVLQQPIETGAGVMRIDVMIGISAFPGEARDAEQLLYQTSIARHSLRQQGTGGVKLFDLALDVGIQQRQRLRRSLHSALEADELSLVFQPIEPCGTSAPRKMEALLRWDEPELGAISPLLFIPVAEESGLIVPLGRWVLMSACKAAAQWSGDAVVSVNVSIHQILGGDLLADVNAALKSSGLAPERLEIEITESVFSHDIDLVCSVLEQIRALGVSLAIDDFGTGYSSLAYLRRLPVNIIKIDRSFIADLDHDARKLLLAIVGMARGLGFRIVVEGVETEQQRNLLVAMGVDYLQGYLISRPISARNVAGWLSAPNSLNA</sequence>